<feature type="transmembrane region" description="Helical" evidence="1">
    <location>
        <begin position="117"/>
        <end position="136"/>
    </location>
</feature>
<dbReference type="RefSeq" id="WP_036117809.1">
    <property type="nucleotide sequence ID" value="NZ_BMET01000008.1"/>
</dbReference>
<dbReference type="Proteomes" id="UP000028521">
    <property type="component" value="Unassembled WGS sequence"/>
</dbReference>
<reference evidence="3" key="2">
    <citation type="submission" date="2014-07" db="EMBL/GenBank/DDBJ databases">
        <title>Genome sequence of Mangrovimonas yunxiaonensis.</title>
        <authorList>
            <person name="Li Y."/>
            <person name="Zheng T."/>
        </authorList>
    </citation>
    <scope>NUCLEOTIDE SEQUENCE [LARGE SCALE GENOMIC DNA]</scope>
    <source>
        <strain evidence="3">LY01</strain>
    </source>
</reference>
<feature type="transmembrane region" description="Helical" evidence="1">
    <location>
        <begin position="207"/>
        <end position="225"/>
    </location>
</feature>
<dbReference type="EMBL" id="JPFK01000002">
    <property type="protein sequence ID" value="KFB02158.1"/>
    <property type="molecule type" value="Genomic_DNA"/>
</dbReference>
<protein>
    <submittedName>
        <fullName evidence="2">Membrane protein</fullName>
    </submittedName>
</protein>
<feature type="transmembrane region" description="Helical" evidence="1">
    <location>
        <begin position="55"/>
        <end position="76"/>
    </location>
</feature>
<feature type="transmembrane region" description="Helical" evidence="1">
    <location>
        <begin position="82"/>
        <end position="105"/>
    </location>
</feature>
<keyword evidence="1" id="KW-0812">Transmembrane</keyword>
<evidence type="ECO:0000313" key="3">
    <source>
        <dbReference type="Proteomes" id="UP000028521"/>
    </source>
</evidence>
<sequence length="239" mass="28014">MKNAKVLGALILSLVVVSVVLDFCQEYVFSRLVKSVIAPAFLLLYWLTVTPKNKYFTWFLILFSIPEITSFTELFIETNADMYLYYTFGNILYILAYIVLFYGVCRDLNFSKILKSYKPHLIVLILLNLYIMYVLLTIVQPKFPELHMLLIEVIYNIVMLLLLTASLLLYFSKDNKKALFLFFGSLCIVFSEVLQIAYFYISERDGFNIVSIILFSMAFCFYYFYAKTKNEDTFKLLVE</sequence>
<dbReference type="eggNOG" id="ENOG5032NX0">
    <property type="taxonomic scope" value="Bacteria"/>
</dbReference>
<dbReference type="STRING" id="1197477.IA57_00510"/>
<feature type="transmembrane region" description="Helical" evidence="1">
    <location>
        <begin position="148"/>
        <end position="171"/>
    </location>
</feature>
<accession>A0A084TN72</accession>
<evidence type="ECO:0000313" key="2">
    <source>
        <dbReference type="EMBL" id="KFB02158.1"/>
    </source>
</evidence>
<keyword evidence="3" id="KW-1185">Reference proteome</keyword>
<name>A0A084TN72_9FLAO</name>
<evidence type="ECO:0000256" key="1">
    <source>
        <dbReference type="SAM" id="Phobius"/>
    </source>
</evidence>
<keyword evidence="1" id="KW-1133">Transmembrane helix</keyword>
<dbReference type="OrthoDB" id="1443753at2"/>
<proteinExistence type="predicted"/>
<keyword evidence="1" id="KW-0472">Membrane</keyword>
<gene>
    <name evidence="2" type="ORF">IA57_00510</name>
</gene>
<comment type="caution">
    <text evidence="2">The sequence shown here is derived from an EMBL/GenBank/DDBJ whole genome shotgun (WGS) entry which is preliminary data.</text>
</comment>
<reference evidence="2 3" key="1">
    <citation type="journal article" date="2014" name="Genome Announc.">
        <title>Draft Genome Sequence of the Algicidal Bacterium Mangrovimonas yunxiaonensis Strain LY01.</title>
        <authorList>
            <person name="Li Y."/>
            <person name="Zhu H."/>
            <person name="Li C."/>
            <person name="Zhang H."/>
            <person name="Chen Z."/>
            <person name="Zheng W."/>
            <person name="Xu H."/>
            <person name="Zheng T."/>
        </authorList>
    </citation>
    <scope>NUCLEOTIDE SEQUENCE [LARGE SCALE GENOMIC DNA]</scope>
    <source>
        <strain evidence="2 3">LY01</strain>
    </source>
</reference>
<feature type="transmembrane region" description="Helical" evidence="1">
    <location>
        <begin position="32"/>
        <end position="48"/>
    </location>
</feature>
<organism evidence="2 3">
    <name type="scientific">Mangrovimonas yunxiaonensis</name>
    <dbReference type="NCBI Taxonomy" id="1197477"/>
    <lineage>
        <taxon>Bacteria</taxon>
        <taxon>Pseudomonadati</taxon>
        <taxon>Bacteroidota</taxon>
        <taxon>Flavobacteriia</taxon>
        <taxon>Flavobacteriales</taxon>
        <taxon>Flavobacteriaceae</taxon>
        <taxon>Mangrovimonas</taxon>
    </lineage>
</organism>
<dbReference type="AlphaFoldDB" id="A0A084TN72"/>
<feature type="transmembrane region" description="Helical" evidence="1">
    <location>
        <begin position="178"/>
        <end position="201"/>
    </location>
</feature>